<sequence>MKLARVKFLDASESQKLTKDEQKMILGGYSGSECCWWKSGTDRGCSNAAGAYHMGGHYHWECNTSYAKRKCNC</sequence>
<organism evidence="1 2">
    <name type="scientific">Parabacteroides segnis</name>
    <dbReference type="NCBI Taxonomy" id="2763058"/>
    <lineage>
        <taxon>Bacteria</taxon>
        <taxon>Pseudomonadati</taxon>
        <taxon>Bacteroidota</taxon>
        <taxon>Bacteroidia</taxon>
        <taxon>Bacteroidales</taxon>
        <taxon>Tannerellaceae</taxon>
        <taxon>Parabacteroides</taxon>
    </lineage>
</organism>
<protein>
    <recommendedName>
        <fullName evidence="3">Natural product, GG-Bacteroidales family</fullName>
    </recommendedName>
</protein>
<dbReference type="RefSeq" id="WP_186958354.1">
    <property type="nucleotide sequence ID" value="NZ_JACOOI010000002.1"/>
</dbReference>
<reference evidence="1 2" key="1">
    <citation type="submission" date="2020-08" db="EMBL/GenBank/DDBJ databases">
        <title>Genome public.</title>
        <authorList>
            <person name="Liu C."/>
            <person name="Sun Q."/>
        </authorList>
    </citation>
    <scope>NUCLEOTIDE SEQUENCE [LARGE SCALE GENOMIC DNA]</scope>
    <source>
        <strain evidence="1 2">BX2</strain>
    </source>
</reference>
<dbReference type="Proteomes" id="UP000644010">
    <property type="component" value="Unassembled WGS sequence"/>
</dbReference>
<evidence type="ECO:0000313" key="2">
    <source>
        <dbReference type="Proteomes" id="UP000644010"/>
    </source>
</evidence>
<dbReference type="EMBL" id="JACOOI010000002">
    <property type="protein sequence ID" value="MBC5642022.1"/>
    <property type="molecule type" value="Genomic_DNA"/>
</dbReference>
<name>A0ABR7DX17_9BACT</name>
<gene>
    <name evidence="1" type="ORF">H8S77_03875</name>
</gene>
<accession>A0ABR7DX17</accession>
<evidence type="ECO:0000313" key="1">
    <source>
        <dbReference type="EMBL" id="MBC5642022.1"/>
    </source>
</evidence>
<keyword evidence="2" id="KW-1185">Reference proteome</keyword>
<evidence type="ECO:0008006" key="3">
    <source>
        <dbReference type="Google" id="ProtNLM"/>
    </source>
</evidence>
<proteinExistence type="predicted"/>
<comment type="caution">
    <text evidence="1">The sequence shown here is derived from an EMBL/GenBank/DDBJ whole genome shotgun (WGS) entry which is preliminary data.</text>
</comment>